<proteinExistence type="predicted"/>
<evidence type="ECO:0000313" key="3">
    <source>
        <dbReference type="Proteomes" id="UP000828390"/>
    </source>
</evidence>
<keyword evidence="3" id="KW-1185">Reference proteome</keyword>
<accession>A0A9D4G9M9</accession>
<reference evidence="2" key="1">
    <citation type="journal article" date="2019" name="bioRxiv">
        <title>The Genome of the Zebra Mussel, Dreissena polymorpha: A Resource for Invasive Species Research.</title>
        <authorList>
            <person name="McCartney M.A."/>
            <person name="Auch B."/>
            <person name="Kono T."/>
            <person name="Mallez S."/>
            <person name="Zhang Y."/>
            <person name="Obille A."/>
            <person name="Becker A."/>
            <person name="Abrahante J.E."/>
            <person name="Garbe J."/>
            <person name="Badalamenti J.P."/>
            <person name="Herman A."/>
            <person name="Mangelson H."/>
            <person name="Liachko I."/>
            <person name="Sullivan S."/>
            <person name="Sone E.D."/>
            <person name="Koren S."/>
            <person name="Silverstein K.A.T."/>
            <person name="Beckman K.B."/>
            <person name="Gohl D.M."/>
        </authorList>
    </citation>
    <scope>NUCLEOTIDE SEQUENCE</scope>
    <source>
        <strain evidence="2">Duluth1</strain>
        <tissue evidence="2">Whole animal</tissue>
    </source>
</reference>
<protein>
    <submittedName>
        <fullName evidence="2">Uncharacterized protein</fullName>
    </submittedName>
</protein>
<evidence type="ECO:0000313" key="2">
    <source>
        <dbReference type="EMBL" id="KAH3811589.1"/>
    </source>
</evidence>
<reference evidence="2" key="2">
    <citation type="submission" date="2020-11" db="EMBL/GenBank/DDBJ databases">
        <authorList>
            <person name="McCartney M.A."/>
            <person name="Auch B."/>
            <person name="Kono T."/>
            <person name="Mallez S."/>
            <person name="Becker A."/>
            <person name="Gohl D.M."/>
            <person name="Silverstein K.A.T."/>
            <person name="Koren S."/>
            <person name="Bechman K.B."/>
            <person name="Herman A."/>
            <person name="Abrahante J.E."/>
            <person name="Garbe J."/>
        </authorList>
    </citation>
    <scope>NUCLEOTIDE SEQUENCE</scope>
    <source>
        <strain evidence="2">Duluth1</strain>
        <tissue evidence="2">Whole animal</tissue>
    </source>
</reference>
<name>A0A9D4G9M9_DREPO</name>
<organism evidence="2 3">
    <name type="scientific">Dreissena polymorpha</name>
    <name type="common">Zebra mussel</name>
    <name type="synonym">Mytilus polymorpha</name>
    <dbReference type="NCBI Taxonomy" id="45954"/>
    <lineage>
        <taxon>Eukaryota</taxon>
        <taxon>Metazoa</taxon>
        <taxon>Spiralia</taxon>
        <taxon>Lophotrochozoa</taxon>
        <taxon>Mollusca</taxon>
        <taxon>Bivalvia</taxon>
        <taxon>Autobranchia</taxon>
        <taxon>Heteroconchia</taxon>
        <taxon>Euheterodonta</taxon>
        <taxon>Imparidentia</taxon>
        <taxon>Neoheterodontei</taxon>
        <taxon>Myida</taxon>
        <taxon>Dreissenoidea</taxon>
        <taxon>Dreissenidae</taxon>
        <taxon>Dreissena</taxon>
    </lineage>
</organism>
<sequence>MFERRRAFKDHHNFNLYQNGLSRQQKAINTAPTRTSSGIHHRDTISLGKTRTNTSSTRIIHDYDTDNNGSVTRQARFVPDRQ</sequence>
<dbReference type="AlphaFoldDB" id="A0A9D4G9M9"/>
<evidence type="ECO:0000256" key="1">
    <source>
        <dbReference type="SAM" id="MobiDB-lite"/>
    </source>
</evidence>
<dbReference type="Proteomes" id="UP000828390">
    <property type="component" value="Unassembled WGS sequence"/>
</dbReference>
<dbReference type="EMBL" id="JAIWYP010000006">
    <property type="protein sequence ID" value="KAH3811589.1"/>
    <property type="molecule type" value="Genomic_DNA"/>
</dbReference>
<feature type="region of interest" description="Disordered" evidence="1">
    <location>
        <begin position="60"/>
        <end position="82"/>
    </location>
</feature>
<comment type="caution">
    <text evidence="2">The sequence shown here is derived from an EMBL/GenBank/DDBJ whole genome shotgun (WGS) entry which is preliminary data.</text>
</comment>
<gene>
    <name evidence="2" type="ORF">DPMN_139999</name>
</gene>